<evidence type="ECO:0000313" key="2">
    <source>
        <dbReference type="Proteomes" id="UP000220102"/>
    </source>
</evidence>
<sequence length="271" mass="29958">MRLSDSEKAIRRQIEDWQHADANVLSQAVNWAMSPIDWAVDRVTPPEVVDQASEKISDFLSVLSDASEWTYDAEDVIEAAHKRKLMVETVSELRSERIEDLDALARSRFRENTILAGLSGGGMGMGGAALIAADIPLLFTINFRLIQQIGACYGFPMRGPTFRPLVLSIFNVASSGGREARNEALREVSVAAAAFANDLEYRGRVSGTFRDQNRHLPREIAKALVGRKLAQSVPLAGAAVGAGVNYWFTSETAEAAYMCFRAMYLDWKQRL</sequence>
<comment type="caution">
    <text evidence="1">The sequence shown here is derived from an EMBL/GenBank/DDBJ whole genome shotgun (WGS) entry which is preliminary data.</text>
</comment>
<organism evidence="1 2">
    <name type="scientific">Longibacter salinarum</name>
    <dbReference type="NCBI Taxonomy" id="1850348"/>
    <lineage>
        <taxon>Bacteria</taxon>
        <taxon>Pseudomonadati</taxon>
        <taxon>Rhodothermota</taxon>
        <taxon>Rhodothermia</taxon>
        <taxon>Rhodothermales</taxon>
        <taxon>Salisaetaceae</taxon>
        <taxon>Longibacter</taxon>
    </lineage>
</organism>
<name>A0A2A8CX73_9BACT</name>
<dbReference type="InterPro" id="IPR024787">
    <property type="entry name" value="EcsC"/>
</dbReference>
<dbReference type="RefSeq" id="WP_098075816.1">
    <property type="nucleotide sequence ID" value="NZ_PDEQ01000005.1"/>
</dbReference>
<accession>A0A2A8CX73</accession>
<dbReference type="AlphaFoldDB" id="A0A2A8CX73"/>
<dbReference type="PANTHER" id="PTHR41260">
    <property type="entry name" value="PROTEIN ECSC"/>
    <property type="match status" value="1"/>
</dbReference>
<evidence type="ECO:0000313" key="1">
    <source>
        <dbReference type="EMBL" id="PEN13223.1"/>
    </source>
</evidence>
<dbReference type="PANTHER" id="PTHR41260:SF1">
    <property type="entry name" value="PROTEIN ECSC"/>
    <property type="match status" value="1"/>
</dbReference>
<reference evidence="1 2" key="1">
    <citation type="submission" date="2017-10" db="EMBL/GenBank/DDBJ databases">
        <title>Draft genome of Longibacter Salinarum.</title>
        <authorList>
            <person name="Goh K.M."/>
            <person name="Shamsir M.S."/>
            <person name="Lim S.W."/>
        </authorList>
    </citation>
    <scope>NUCLEOTIDE SEQUENCE [LARGE SCALE GENOMIC DNA]</scope>
    <source>
        <strain evidence="1 2">KCTC 52045</strain>
    </source>
</reference>
<proteinExistence type="predicted"/>
<dbReference type="OrthoDB" id="2040879at2"/>
<dbReference type="Pfam" id="PF12787">
    <property type="entry name" value="EcsC"/>
    <property type="match status" value="1"/>
</dbReference>
<dbReference type="EMBL" id="PDEQ01000005">
    <property type="protein sequence ID" value="PEN13223.1"/>
    <property type="molecule type" value="Genomic_DNA"/>
</dbReference>
<gene>
    <name evidence="1" type="ORF">CRI94_11320</name>
</gene>
<protein>
    <submittedName>
        <fullName evidence="1">ABC transporter substrate-binding protein</fullName>
    </submittedName>
</protein>
<keyword evidence="2" id="KW-1185">Reference proteome</keyword>
<dbReference type="Proteomes" id="UP000220102">
    <property type="component" value="Unassembled WGS sequence"/>
</dbReference>